<feature type="chain" id="PRO_5036904076" description="Lipoprotein" evidence="1">
    <location>
        <begin position="28"/>
        <end position="276"/>
    </location>
</feature>
<reference evidence="2" key="2">
    <citation type="submission" date="2020-09" db="EMBL/GenBank/DDBJ databases">
        <authorList>
            <person name="Sun Q."/>
            <person name="Kim S."/>
        </authorList>
    </citation>
    <scope>NUCLEOTIDE SEQUENCE</scope>
    <source>
        <strain evidence="2">KCTC 23077</strain>
    </source>
</reference>
<sequence length="276" mass="30151">MNVPDGLALTRCPIAALLVAVALSACAVAEEPPIAEHGEPAAARLDLPPLHLVRTIEQRVAGQNPMQESYRQTEARCREAGWPVRPLTSAQMSKLGTQKLELMLDADHRLARTTRWEWVPQDSVLEHLCLFRFVENVDEAYMDRRISGGTSDGMWQEGPTAPEDLDVIAIEDDRASESLRIAAQTGWTEAGVRKAAGQACRVMKSATVEVCMWTAGRAWGMDELPVLMSQTMAADPAPGGLTLEQVPLNGTGERVSTELFTVGKPLSSELLRPTQR</sequence>
<keyword evidence="3" id="KW-1185">Reference proteome</keyword>
<reference evidence="2" key="1">
    <citation type="journal article" date="2014" name="Int. J. Syst. Evol. Microbiol.">
        <title>Complete genome sequence of Corynebacterium casei LMG S-19264T (=DSM 44701T), isolated from a smear-ripened cheese.</title>
        <authorList>
            <consortium name="US DOE Joint Genome Institute (JGI-PGF)"/>
            <person name="Walter F."/>
            <person name="Albersmeier A."/>
            <person name="Kalinowski J."/>
            <person name="Ruckert C."/>
        </authorList>
    </citation>
    <scope>NUCLEOTIDE SEQUENCE</scope>
    <source>
        <strain evidence="2">KCTC 23077</strain>
    </source>
</reference>
<dbReference type="Proteomes" id="UP000646426">
    <property type="component" value="Unassembled WGS sequence"/>
</dbReference>
<evidence type="ECO:0000313" key="3">
    <source>
        <dbReference type="Proteomes" id="UP000646426"/>
    </source>
</evidence>
<feature type="signal peptide" evidence="1">
    <location>
        <begin position="1"/>
        <end position="27"/>
    </location>
</feature>
<comment type="caution">
    <text evidence="2">The sequence shown here is derived from an EMBL/GenBank/DDBJ whole genome shotgun (WGS) entry which is preliminary data.</text>
</comment>
<proteinExistence type="predicted"/>
<evidence type="ECO:0000313" key="2">
    <source>
        <dbReference type="EMBL" id="GHA86489.1"/>
    </source>
</evidence>
<evidence type="ECO:0000256" key="1">
    <source>
        <dbReference type="SAM" id="SignalP"/>
    </source>
</evidence>
<dbReference type="RefSeq" id="WP_189457196.1">
    <property type="nucleotide sequence ID" value="NZ_BMYD01000004.1"/>
</dbReference>
<name>A0A918T2F9_9GAMM</name>
<protein>
    <recommendedName>
        <fullName evidence="4">Lipoprotein</fullName>
    </recommendedName>
</protein>
<dbReference type="EMBL" id="BMYD01000004">
    <property type="protein sequence ID" value="GHA86489.1"/>
    <property type="molecule type" value="Genomic_DNA"/>
</dbReference>
<accession>A0A918T2F9</accession>
<gene>
    <name evidence="2" type="ORF">GCM10007067_25680</name>
</gene>
<keyword evidence="1" id="KW-0732">Signal</keyword>
<dbReference type="AlphaFoldDB" id="A0A918T2F9"/>
<organism evidence="2 3">
    <name type="scientific">Cognatilysobacter bugurensis</name>
    <dbReference type="NCBI Taxonomy" id="543356"/>
    <lineage>
        <taxon>Bacteria</taxon>
        <taxon>Pseudomonadati</taxon>
        <taxon>Pseudomonadota</taxon>
        <taxon>Gammaproteobacteria</taxon>
        <taxon>Lysobacterales</taxon>
        <taxon>Lysobacteraceae</taxon>
        <taxon>Cognatilysobacter</taxon>
    </lineage>
</organism>
<evidence type="ECO:0008006" key="4">
    <source>
        <dbReference type="Google" id="ProtNLM"/>
    </source>
</evidence>